<evidence type="ECO:0000313" key="1">
    <source>
        <dbReference type="EMBL" id="KAJ1722183.1"/>
    </source>
</evidence>
<name>A0A9W7Y1B2_9FUNG</name>
<keyword evidence="2" id="KW-1185">Reference proteome</keyword>
<dbReference type="EMBL" id="JANBOI010002389">
    <property type="protein sequence ID" value="KAJ1722183.1"/>
    <property type="molecule type" value="Genomic_DNA"/>
</dbReference>
<evidence type="ECO:0000313" key="2">
    <source>
        <dbReference type="Proteomes" id="UP001143981"/>
    </source>
</evidence>
<dbReference type="SUPFAM" id="SSF52047">
    <property type="entry name" value="RNI-like"/>
    <property type="match status" value="1"/>
</dbReference>
<gene>
    <name evidence="1" type="ORF">LPJ61_005957</name>
</gene>
<dbReference type="Gene3D" id="3.80.10.10">
    <property type="entry name" value="Ribonuclease Inhibitor"/>
    <property type="match status" value="1"/>
</dbReference>
<sequence length="380" mass="42317">MEIEDKRDWISSIKSVDECGGHKYARYAHLQLPFYAIVGGKLPELLSEYQRPFPMVTTVWLKIHKGAASGNVSELLDGAKEAIIEFKRTVSRLFPNATTFGVTSSIVFGRDESHMEPYAGRLFSEFLRGGEGIQYFSADNNIVDSGLATAATGLTHITYAECSSVQTFVELIRNNSPTLQSLYIEAIDPQLLARLVQLPNMDTVEYPELTRLTVGCADRMAVVGRSTLVGSPFPRLQHLSLTQAYPFTNDVVFRGNYQRLEHLSLHLDTSDILILNGYGTFAKGRFPNVNHMELSFVDQSFDKELAELAAAAQTIAPTVYVFLRKLEDAPLSLLRYLKITDLSLSMNNVLDILHWLPTLAQMVFEPEGAEGPDVCIADML</sequence>
<protein>
    <submittedName>
        <fullName evidence="1">Uncharacterized protein</fullName>
    </submittedName>
</protein>
<reference evidence="1" key="1">
    <citation type="submission" date="2022-07" db="EMBL/GenBank/DDBJ databases">
        <title>Phylogenomic reconstructions and comparative analyses of Kickxellomycotina fungi.</title>
        <authorList>
            <person name="Reynolds N.K."/>
            <person name="Stajich J.E."/>
            <person name="Barry K."/>
            <person name="Grigoriev I.V."/>
            <person name="Crous P."/>
            <person name="Smith M.E."/>
        </authorList>
    </citation>
    <scope>NUCLEOTIDE SEQUENCE</scope>
    <source>
        <strain evidence="1">BCRC 34381</strain>
    </source>
</reference>
<accession>A0A9W7Y1B2</accession>
<proteinExistence type="predicted"/>
<comment type="caution">
    <text evidence="1">The sequence shown here is derived from an EMBL/GenBank/DDBJ whole genome shotgun (WGS) entry which is preliminary data.</text>
</comment>
<dbReference type="AlphaFoldDB" id="A0A9W7Y1B2"/>
<organism evidence="1 2">
    <name type="scientific">Coemansia biformis</name>
    <dbReference type="NCBI Taxonomy" id="1286918"/>
    <lineage>
        <taxon>Eukaryota</taxon>
        <taxon>Fungi</taxon>
        <taxon>Fungi incertae sedis</taxon>
        <taxon>Zoopagomycota</taxon>
        <taxon>Kickxellomycotina</taxon>
        <taxon>Kickxellomycetes</taxon>
        <taxon>Kickxellales</taxon>
        <taxon>Kickxellaceae</taxon>
        <taxon>Coemansia</taxon>
    </lineage>
</organism>
<dbReference type="InterPro" id="IPR032675">
    <property type="entry name" value="LRR_dom_sf"/>
</dbReference>
<dbReference type="Proteomes" id="UP001143981">
    <property type="component" value="Unassembled WGS sequence"/>
</dbReference>
<dbReference type="OrthoDB" id="5527805at2759"/>